<feature type="transmembrane region" description="Helical" evidence="1">
    <location>
        <begin position="511"/>
        <end position="538"/>
    </location>
</feature>
<protein>
    <submittedName>
        <fullName evidence="2">Uncharacterized protein</fullName>
    </submittedName>
</protein>
<feature type="transmembrane region" description="Helical" evidence="1">
    <location>
        <begin position="37"/>
        <end position="58"/>
    </location>
</feature>
<sequence length="1787" mass="207119">MYFQRKEVLGEPPILASFRSIRSQNSKKRKLSPTFQFFVGVGYVIYLIVTLLVISLIAQPSEVYSSIYSVQNILKSANWNPDTSTPKNLNPSNIQTNEDIQNWMTYVLGPILLSGYISDQNQVIGASFSKCIGEYTPDINSNNLVPSDYGIANILEVSNCNESKMNIVSRISEPYKYLEIFFDSSEKYVIQEIEETPTVPTIPKKSKRTDIVSYKIELLIYNANVEAFTVLNFSFNLSTFGNYILNIHSQTATSINKFIGLPCTSCNFTIKQIMKVILFFIYCSIFVLHFISGIILFFTSLCGSKSSTDEKESTIKMESWSSYFKERSLSIAIRLSHFSTVTLWITSALIIQLLPDLELKNILENSNKVAIEIINGNSSGIPLLNSIIYWVQIASILKFIGTAVGCLSTFLILFRIFQIFSSLFSQVNVPLKTIILYFKKIVGIYLFINTILLTFSLGIIIYVQINKYSPIIRDFKSSFTTSLFLLFLSPFDKIGWEGNLNSTDSSITTIVFVSVILGISAFYLMLVPLSTATIMFIFNEVEVLQSLKQNTDNIYTIKTSMNSWIQQLFFLSTFWATKKTGFFSNKFPFKISKDSPDSQNKIEFTSASKITRCSSKIKENEEEYQEKSISDWKQKRFIQLKSFFKVPPKLEFIPYHIFFILILFLVLFIIWIVRIVNHLLEKDTKDIVWKMLDYPFKARSFYTFDPTKRFSPYMFQECSNEKTVNPPFLYDETQLESIPSELIYGLFQSFRLSNLTSINQIKVWMERILIPSILSKSNETKKNGKFLTDIGYPTLTPIVNPILMLKQHFNPIRCNSNPKTSGLYLSKIMETKTKVNLDDITDYNISSDKNYNLFSVKNESLVNDLNDNITSLYLKKSLFTEEIGQIESTLSSSGVDRIFVLYSGTQNELMEQFNKTLNGEDEGNLFWVIKSYSLYKGCDSQIHLVHSFDQSANEININIPYSGLFDFNLGEMKLYFPILIPGKSSVSLITIDFDISPTGLVSISYTFDCVKTEWITQAGDEMEIIVDQKSEIEISTVENNSKYNLIFSEVISGIQVLLFLVLISILIYNSVRKKYLNKKLLDKTNYEMNISDQESGRENKKKFKKFRLKRMHRKKKQYINDLSDDSGGKEEDRHRVIVINEKKDLLEFRRKKMIKKIKTKQFEDVGIEVNNEIDEINDEDIIQLYKLKNVNLLEIIILSITFLILFCLCIRYYILIITTKISINPNSIDFEGGFNSIPTSVGVPLPWEISMDDVYTTKFDLNMIGSNSGFYNNKLFSIKKLINTIHDIRRISNYFFMFEFFSALIILVYIAFLFLYSGILIERHKRVKMFRIKKHFEKTGENILENSLDSISLFTFMDSTSQTGFSWKEANYAFFPIFCVVFSFIILFSITGYSILGYQEGQFFSFYYSFMSSLMLMYNYNSIKNVILSKIFPELSNRFYMSELSFVIKPIYLIFTFFTFNFILKALIPASIIFYMRSIASKNLQSSQDTLLSKLNKVAVTRPSIPIFVNDSITLRMKFFIKALYIKLGKIKHLDKQNSFEDEMINEQIDSNIKQGRDNPDWIFAKLIPELFNEIIHYKLNISELVSKDQQGIQEIRDYLSNTSLQLLLIQEHLVKIEFLRCKLSMIRQELMKIEDVKKDISRGNRESQHYLNRLLQRLMSINDEIEHLDQSNKVISQEKEINKQKNIQSINSNSLKKEKDKCGNDYLFEYDNSYAKELFDNSKINDIFSESDIKSSVTSESEISELETRRGRKTVLNNNPEPNIRNDILNLNSEELEKRVEELWRR</sequence>
<gene>
    <name evidence="2" type="ORF">RS030_111760</name>
</gene>
<feature type="transmembrane region" description="Helical" evidence="1">
    <location>
        <begin position="652"/>
        <end position="673"/>
    </location>
</feature>
<reference evidence="2 3" key="1">
    <citation type="submission" date="2023-10" db="EMBL/GenBank/DDBJ databases">
        <title>Comparative genomics analysis reveals potential genetic determinants of host preference in Cryptosporidium xiaoi.</title>
        <authorList>
            <person name="Xiao L."/>
            <person name="Li J."/>
        </authorList>
    </citation>
    <scope>NUCLEOTIDE SEQUENCE [LARGE SCALE GENOMIC DNA]</scope>
    <source>
        <strain evidence="2 3">52996</strain>
    </source>
</reference>
<proteinExistence type="predicted"/>
<organism evidence="2 3">
    <name type="scientific">Cryptosporidium xiaoi</name>
    <dbReference type="NCBI Taxonomy" id="659607"/>
    <lineage>
        <taxon>Eukaryota</taxon>
        <taxon>Sar</taxon>
        <taxon>Alveolata</taxon>
        <taxon>Apicomplexa</taxon>
        <taxon>Conoidasida</taxon>
        <taxon>Coccidia</taxon>
        <taxon>Eucoccidiorida</taxon>
        <taxon>Eimeriorina</taxon>
        <taxon>Cryptosporidiidae</taxon>
        <taxon>Cryptosporidium</taxon>
    </lineage>
</organism>
<dbReference type="EMBL" id="JAWDEY010000002">
    <property type="protein sequence ID" value="KAK6591022.1"/>
    <property type="molecule type" value="Genomic_DNA"/>
</dbReference>
<evidence type="ECO:0000313" key="3">
    <source>
        <dbReference type="Proteomes" id="UP001311799"/>
    </source>
</evidence>
<keyword evidence="3" id="KW-1185">Reference proteome</keyword>
<accession>A0AAV9Y281</accession>
<feature type="transmembrane region" description="Helical" evidence="1">
    <location>
        <begin position="1300"/>
        <end position="1321"/>
    </location>
</feature>
<feature type="transmembrane region" description="Helical" evidence="1">
    <location>
        <begin position="387"/>
        <end position="412"/>
    </location>
</feature>
<keyword evidence="1" id="KW-0812">Transmembrane</keyword>
<feature type="transmembrane region" description="Helical" evidence="1">
    <location>
        <begin position="276"/>
        <end position="298"/>
    </location>
</feature>
<keyword evidence="1" id="KW-1133">Transmembrane helix</keyword>
<feature type="transmembrane region" description="Helical" evidence="1">
    <location>
        <begin position="1451"/>
        <end position="1476"/>
    </location>
</feature>
<feature type="transmembrane region" description="Helical" evidence="1">
    <location>
        <begin position="1192"/>
        <end position="1214"/>
    </location>
</feature>
<name>A0AAV9Y281_9CRYT</name>
<evidence type="ECO:0000256" key="1">
    <source>
        <dbReference type="SAM" id="Phobius"/>
    </source>
</evidence>
<feature type="transmembrane region" description="Helical" evidence="1">
    <location>
        <begin position="331"/>
        <end position="354"/>
    </location>
</feature>
<feature type="transmembrane region" description="Helical" evidence="1">
    <location>
        <begin position="444"/>
        <end position="463"/>
    </location>
</feature>
<feature type="transmembrane region" description="Helical" evidence="1">
    <location>
        <begin position="475"/>
        <end position="491"/>
    </location>
</feature>
<feature type="transmembrane region" description="Helical" evidence="1">
    <location>
        <begin position="1402"/>
        <end position="1420"/>
    </location>
</feature>
<evidence type="ECO:0000313" key="2">
    <source>
        <dbReference type="EMBL" id="KAK6591022.1"/>
    </source>
</evidence>
<dbReference type="Proteomes" id="UP001311799">
    <property type="component" value="Unassembled WGS sequence"/>
</dbReference>
<comment type="caution">
    <text evidence="2">The sequence shown here is derived from an EMBL/GenBank/DDBJ whole genome shotgun (WGS) entry which is preliminary data.</text>
</comment>
<feature type="transmembrane region" description="Helical" evidence="1">
    <location>
        <begin position="1050"/>
        <end position="1071"/>
    </location>
</feature>
<keyword evidence="1" id="KW-0472">Membrane</keyword>
<feature type="transmembrane region" description="Helical" evidence="1">
    <location>
        <begin position="1372"/>
        <end position="1396"/>
    </location>
</feature>